<evidence type="ECO:0000256" key="1">
    <source>
        <dbReference type="SAM" id="MobiDB-lite"/>
    </source>
</evidence>
<feature type="compositionally biased region" description="Polar residues" evidence="1">
    <location>
        <begin position="39"/>
        <end position="49"/>
    </location>
</feature>
<dbReference type="Proteomes" id="UP000318571">
    <property type="component" value="Chromosome 12"/>
</dbReference>
<dbReference type="OrthoDB" id="6418774at2759"/>
<comment type="caution">
    <text evidence="2">The sequence shown here is derived from an EMBL/GenBank/DDBJ whole genome shotgun (WGS) entry which is preliminary data.</text>
</comment>
<evidence type="ECO:0000313" key="2">
    <source>
        <dbReference type="EMBL" id="TRY80940.1"/>
    </source>
</evidence>
<gene>
    <name evidence="2" type="ORF">TCAL_04724</name>
</gene>
<proteinExistence type="predicted"/>
<keyword evidence="3" id="KW-1185">Reference proteome</keyword>
<sequence length="203" mass="22226">MLLSEPTLSTPQAIQVSLKAALQVTVLLLIGLASSSSGTPIQPHQSSFGKNEATRRLGSNQNDVNGQLQYASDGLYGVGRSSSRPRWFQDRPREDVNELQLLQNFQDRDFQGGHVQSAPRAGPTMPEVDLDLIPTEVLANLFNSLSATPEVGGRAKRNKHLRLSLTNNIDVLREKLYAELARRSLLRNQSQVENANEGLASIG</sequence>
<protein>
    <recommendedName>
        <fullName evidence="4">Corticotropin-releasing factor domain-containing protein</fullName>
    </recommendedName>
</protein>
<dbReference type="AlphaFoldDB" id="A0A553PTD3"/>
<feature type="region of interest" description="Disordered" evidence="1">
    <location>
        <begin position="36"/>
        <end position="66"/>
    </location>
</feature>
<dbReference type="EMBL" id="VCGU01000001">
    <property type="protein sequence ID" value="TRY80940.1"/>
    <property type="molecule type" value="Genomic_DNA"/>
</dbReference>
<feature type="compositionally biased region" description="Polar residues" evidence="1">
    <location>
        <begin position="57"/>
        <end position="66"/>
    </location>
</feature>
<reference evidence="2 3" key="1">
    <citation type="journal article" date="2018" name="Nat. Ecol. Evol.">
        <title>Genomic signatures of mitonuclear coevolution across populations of Tigriopus californicus.</title>
        <authorList>
            <person name="Barreto F.S."/>
            <person name="Watson E.T."/>
            <person name="Lima T.G."/>
            <person name="Willett C.S."/>
            <person name="Edmands S."/>
            <person name="Li W."/>
            <person name="Burton R.S."/>
        </authorList>
    </citation>
    <scope>NUCLEOTIDE SEQUENCE [LARGE SCALE GENOMIC DNA]</scope>
    <source>
        <strain evidence="2 3">San Diego</strain>
    </source>
</reference>
<name>A0A553PTD3_TIGCA</name>
<organism evidence="2 3">
    <name type="scientific">Tigriopus californicus</name>
    <name type="common">Marine copepod</name>
    <dbReference type="NCBI Taxonomy" id="6832"/>
    <lineage>
        <taxon>Eukaryota</taxon>
        <taxon>Metazoa</taxon>
        <taxon>Ecdysozoa</taxon>
        <taxon>Arthropoda</taxon>
        <taxon>Crustacea</taxon>
        <taxon>Multicrustacea</taxon>
        <taxon>Hexanauplia</taxon>
        <taxon>Copepoda</taxon>
        <taxon>Harpacticoida</taxon>
        <taxon>Harpacticidae</taxon>
        <taxon>Tigriopus</taxon>
    </lineage>
</organism>
<evidence type="ECO:0000313" key="3">
    <source>
        <dbReference type="Proteomes" id="UP000318571"/>
    </source>
</evidence>
<evidence type="ECO:0008006" key="4">
    <source>
        <dbReference type="Google" id="ProtNLM"/>
    </source>
</evidence>
<accession>A0A553PTD3</accession>